<evidence type="ECO:0000256" key="1">
    <source>
        <dbReference type="SAM" id="SignalP"/>
    </source>
</evidence>
<keyword evidence="1" id="KW-0732">Signal</keyword>
<sequence>DAAPVVLLAVVVAVVRLLPGLPVTFSLPSENTCDLGVAQNWIYHPCPPQ</sequence>
<protein>
    <submittedName>
        <fullName evidence="2">Uncharacterized protein</fullName>
    </submittedName>
</protein>
<name>A0A392UNE4_9FABA</name>
<evidence type="ECO:0000313" key="3">
    <source>
        <dbReference type="Proteomes" id="UP000265520"/>
    </source>
</evidence>
<dbReference type="AlphaFoldDB" id="A0A392UNE4"/>
<evidence type="ECO:0000313" key="2">
    <source>
        <dbReference type="EMBL" id="MCI74408.1"/>
    </source>
</evidence>
<feature type="non-terminal residue" evidence="2">
    <location>
        <position position="1"/>
    </location>
</feature>
<reference evidence="2 3" key="1">
    <citation type="journal article" date="2018" name="Front. Plant Sci.">
        <title>Red Clover (Trifolium pratense) and Zigzag Clover (T. medium) - A Picture of Genomic Similarities and Differences.</title>
        <authorList>
            <person name="Dluhosova J."/>
            <person name="Istvanek J."/>
            <person name="Nedelnik J."/>
            <person name="Repkova J."/>
        </authorList>
    </citation>
    <scope>NUCLEOTIDE SEQUENCE [LARGE SCALE GENOMIC DNA]</scope>
    <source>
        <strain evidence="3">cv. 10/8</strain>
        <tissue evidence="2">Leaf</tissue>
    </source>
</reference>
<accession>A0A392UNE4</accession>
<organism evidence="2 3">
    <name type="scientific">Trifolium medium</name>
    <dbReference type="NCBI Taxonomy" id="97028"/>
    <lineage>
        <taxon>Eukaryota</taxon>
        <taxon>Viridiplantae</taxon>
        <taxon>Streptophyta</taxon>
        <taxon>Embryophyta</taxon>
        <taxon>Tracheophyta</taxon>
        <taxon>Spermatophyta</taxon>
        <taxon>Magnoliopsida</taxon>
        <taxon>eudicotyledons</taxon>
        <taxon>Gunneridae</taxon>
        <taxon>Pentapetalae</taxon>
        <taxon>rosids</taxon>
        <taxon>fabids</taxon>
        <taxon>Fabales</taxon>
        <taxon>Fabaceae</taxon>
        <taxon>Papilionoideae</taxon>
        <taxon>50 kb inversion clade</taxon>
        <taxon>NPAAA clade</taxon>
        <taxon>Hologalegina</taxon>
        <taxon>IRL clade</taxon>
        <taxon>Trifolieae</taxon>
        <taxon>Trifolium</taxon>
    </lineage>
</organism>
<feature type="chain" id="PRO_5017479169" evidence="1">
    <location>
        <begin position="18"/>
        <end position="49"/>
    </location>
</feature>
<dbReference type="Proteomes" id="UP000265520">
    <property type="component" value="Unassembled WGS sequence"/>
</dbReference>
<proteinExistence type="predicted"/>
<comment type="caution">
    <text evidence="2">The sequence shown here is derived from an EMBL/GenBank/DDBJ whole genome shotgun (WGS) entry which is preliminary data.</text>
</comment>
<feature type="signal peptide" evidence="1">
    <location>
        <begin position="1"/>
        <end position="17"/>
    </location>
</feature>
<keyword evidence="3" id="KW-1185">Reference proteome</keyword>
<dbReference type="EMBL" id="LXQA010860321">
    <property type="protein sequence ID" value="MCI74408.1"/>
    <property type="molecule type" value="Genomic_DNA"/>
</dbReference>